<evidence type="ECO:0000256" key="2">
    <source>
        <dbReference type="ARBA" id="ARBA00022553"/>
    </source>
</evidence>
<dbReference type="Proteomes" id="UP000184465">
    <property type="component" value="Unassembled WGS sequence"/>
</dbReference>
<dbReference type="EMBL" id="FRAG01000093">
    <property type="protein sequence ID" value="SHK56820.1"/>
    <property type="molecule type" value="Genomic_DNA"/>
</dbReference>
<feature type="domain" description="Response regulatory" evidence="10">
    <location>
        <begin position="4"/>
        <end position="117"/>
    </location>
</feature>
<dbReference type="Pfam" id="PF00486">
    <property type="entry name" value="Trans_reg_C"/>
    <property type="match status" value="1"/>
</dbReference>
<evidence type="ECO:0000256" key="8">
    <source>
        <dbReference type="PROSITE-ProRule" id="PRU00169"/>
    </source>
</evidence>
<evidence type="ECO:0000256" key="9">
    <source>
        <dbReference type="PROSITE-ProRule" id="PRU01091"/>
    </source>
</evidence>
<dbReference type="FunFam" id="3.40.50.2300:FF:000001">
    <property type="entry name" value="DNA-binding response regulator PhoB"/>
    <property type="match status" value="1"/>
</dbReference>
<dbReference type="Gene3D" id="3.40.50.2300">
    <property type="match status" value="1"/>
</dbReference>
<keyword evidence="6" id="KW-0804">Transcription</keyword>
<evidence type="ECO:0000256" key="5">
    <source>
        <dbReference type="ARBA" id="ARBA00023125"/>
    </source>
</evidence>
<keyword evidence="5 9" id="KW-0238">DNA-binding</keyword>
<dbReference type="InterPro" id="IPR036388">
    <property type="entry name" value="WH-like_DNA-bd_sf"/>
</dbReference>
<evidence type="ECO:0000256" key="4">
    <source>
        <dbReference type="ARBA" id="ARBA00023015"/>
    </source>
</evidence>
<dbReference type="GO" id="GO:0000976">
    <property type="term" value="F:transcription cis-regulatory region binding"/>
    <property type="evidence" value="ECO:0007669"/>
    <property type="project" value="TreeGrafter"/>
</dbReference>
<evidence type="ECO:0000256" key="7">
    <source>
        <dbReference type="ARBA" id="ARBA00024867"/>
    </source>
</evidence>
<dbReference type="PROSITE" id="PS51755">
    <property type="entry name" value="OMPR_PHOB"/>
    <property type="match status" value="1"/>
</dbReference>
<dbReference type="CDD" id="cd17574">
    <property type="entry name" value="REC_OmpR"/>
    <property type="match status" value="1"/>
</dbReference>
<evidence type="ECO:0000313" key="12">
    <source>
        <dbReference type="EMBL" id="SHK56820.1"/>
    </source>
</evidence>
<proteinExistence type="predicted"/>
<organism evidence="12 13">
    <name type="scientific">Paramaledivibacter caminithermalis (strain DSM 15212 / CIP 107654 / DViRD3)</name>
    <name type="common">Clostridium caminithermale</name>
    <dbReference type="NCBI Taxonomy" id="1121301"/>
    <lineage>
        <taxon>Bacteria</taxon>
        <taxon>Bacillati</taxon>
        <taxon>Bacillota</taxon>
        <taxon>Clostridia</taxon>
        <taxon>Peptostreptococcales</taxon>
        <taxon>Caminicellaceae</taxon>
        <taxon>Paramaledivibacter</taxon>
    </lineage>
</organism>
<comment type="function">
    <text evidence="7">May play the central regulatory role in sporulation. It may be an element of the effector pathway responsible for the activation of sporulation genes in response to nutritional stress. Spo0A may act in concert with spo0H (a sigma factor) to control the expression of some genes that are critical to the sporulation process.</text>
</comment>
<dbReference type="Gene3D" id="6.10.250.690">
    <property type="match status" value="1"/>
</dbReference>
<evidence type="ECO:0000259" key="10">
    <source>
        <dbReference type="PROSITE" id="PS50110"/>
    </source>
</evidence>
<dbReference type="SMART" id="SM00862">
    <property type="entry name" value="Trans_reg_C"/>
    <property type="match status" value="1"/>
</dbReference>
<keyword evidence="13" id="KW-1185">Reference proteome</keyword>
<dbReference type="Pfam" id="PF00072">
    <property type="entry name" value="Response_reg"/>
    <property type="match status" value="1"/>
</dbReference>
<keyword evidence="3" id="KW-0902">Two-component regulatory system</keyword>
<keyword evidence="4" id="KW-0805">Transcription regulation</keyword>
<name>A0A1M6TIQ9_PARC5</name>
<dbReference type="Gene3D" id="1.10.10.10">
    <property type="entry name" value="Winged helix-like DNA-binding domain superfamily/Winged helix DNA-binding domain"/>
    <property type="match status" value="1"/>
</dbReference>
<dbReference type="RefSeq" id="WP_073153481.1">
    <property type="nucleotide sequence ID" value="NZ_FRAG01000093.1"/>
</dbReference>
<feature type="domain" description="OmpR/PhoB-type" evidence="11">
    <location>
        <begin position="129"/>
        <end position="228"/>
    </location>
</feature>
<gene>
    <name evidence="12" type="ORF">SAMN02745912_03699</name>
</gene>
<reference evidence="13" key="1">
    <citation type="submission" date="2016-11" db="EMBL/GenBank/DDBJ databases">
        <authorList>
            <person name="Varghese N."/>
            <person name="Submissions S."/>
        </authorList>
    </citation>
    <scope>NUCLEOTIDE SEQUENCE [LARGE SCALE GENOMIC DNA]</scope>
    <source>
        <strain evidence="13">DSM 15212 / CIP 107654 / DViRD3</strain>
    </source>
</reference>
<dbReference type="FunFam" id="1.10.10.10:FF:000018">
    <property type="entry name" value="DNA-binding response regulator ResD"/>
    <property type="match status" value="1"/>
</dbReference>
<dbReference type="CDD" id="cd00383">
    <property type="entry name" value="trans_reg_C"/>
    <property type="match status" value="1"/>
</dbReference>
<dbReference type="GO" id="GO:0000156">
    <property type="term" value="F:phosphorelay response regulator activity"/>
    <property type="evidence" value="ECO:0007669"/>
    <property type="project" value="TreeGrafter"/>
</dbReference>
<dbReference type="SUPFAM" id="SSF52172">
    <property type="entry name" value="CheY-like"/>
    <property type="match status" value="1"/>
</dbReference>
<evidence type="ECO:0000259" key="11">
    <source>
        <dbReference type="PROSITE" id="PS51755"/>
    </source>
</evidence>
<accession>A0A1M6TIQ9</accession>
<evidence type="ECO:0000256" key="6">
    <source>
        <dbReference type="ARBA" id="ARBA00023163"/>
    </source>
</evidence>
<dbReference type="SMART" id="SM00448">
    <property type="entry name" value="REC"/>
    <property type="match status" value="1"/>
</dbReference>
<dbReference type="InterPro" id="IPR011006">
    <property type="entry name" value="CheY-like_superfamily"/>
</dbReference>
<dbReference type="PANTHER" id="PTHR48111">
    <property type="entry name" value="REGULATOR OF RPOS"/>
    <property type="match status" value="1"/>
</dbReference>
<dbReference type="GO" id="GO:0032993">
    <property type="term" value="C:protein-DNA complex"/>
    <property type="evidence" value="ECO:0007669"/>
    <property type="project" value="TreeGrafter"/>
</dbReference>
<feature type="DNA-binding region" description="OmpR/PhoB-type" evidence="9">
    <location>
        <begin position="129"/>
        <end position="228"/>
    </location>
</feature>
<keyword evidence="2 8" id="KW-0597">Phosphoprotein</keyword>
<dbReference type="PANTHER" id="PTHR48111:SF2">
    <property type="entry name" value="RESPONSE REGULATOR SAER"/>
    <property type="match status" value="1"/>
</dbReference>
<sequence length="231" mass="26820">MDINILIAEDEDDIRALLDLHLSNKGYKIFQASNGIEALEILSRESIHLLILDVMMPKMNGFETIKKIRETNNMPVIFLTAMTEEANKILGLGLGADDYVIKPFSIIEIISRVEAHLRRYMKYSTNEFINTLSNGELILNLENYEFKKKGIVIELLPKEFNMLVLFMKNIGRVFTKKQLYEAVWEEEYLGDDNTIMVHISNLREKIEDNPRKPKYLKTIRGVGYRMVKSND</sequence>
<feature type="modified residue" description="4-aspartylphosphate" evidence="8">
    <location>
        <position position="53"/>
    </location>
</feature>
<evidence type="ECO:0000313" key="13">
    <source>
        <dbReference type="Proteomes" id="UP000184465"/>
    </source>
</evidence>
<evidence type="ECO:0000256" key="3">
    <source>
        <dbReference type="ARBA" id="ARBA00023012"/>
    </source>
</evidence>
<dbReference type="PROSITE" id="PS50110">
    <property type="entry name" value="RESPONSE_REGULATORY"/>
    <property type="match status" value="1"/>
</dbReference>
<protein>
    <recommendedName>
        <fullName evidence="1">Stage 0 sporulation protein A homolog</fullName>
    </recommendedName>
</protein>
<dbReference type="InterPro" id="IPR039420">
    <property type="entry name" value="WalR-like"/>
</dbReference>
<dbReference type="AlphaFoldDB" id="A0A1M6TIQ9"/>
<dbReference type="InterPro" id="IPR001789">
    <property type="entry name" value="Sig_transdc_resp-reg_receiver"/>
</dbReference>
<dbReference type="GO" id="GO:0006355">
    <property type="term" value="P:regulation of DNA-templated transcription"/>
    <property type="evidence" value="ECO:0007669"/>
    <property type="project" value="InterPro"/>
</dbReference>
<evidence type="ECO:0000256" key="1">
    <source>
        <dbReference type="ARBA" id="ARBA00018672"/>
    </source>
</evidence>
<dbReference type="InterPro" id="IPR001867">
    <property type="entry name" value="OmpR/PhoB-type_DNA-bd"/>
</dbReference>
<dbReference type="STRING" id="1121301.SAMN02745912_03699"/>
<dbReference type="GO" id="GO:0005829">
    <property type="term" value="C:cytosol"/>
    <property type="evidence" value="ECO:0007669"/>
    <property type="project" value="TreeGrafter"/>
</dbReference>